<accession>A0A5S9NAG8</accession>
<evidence type="ECO:0000256" key="9">
    <source>
        <dbReference type="ARBA" id="ARBA00023139"/>
    </source>
</evidence>
<dbReference type="GO" id="GO:0016020">
    <property type="term" value="C:membrane"/>
    <property type="evidence" value="ECO:0007669"/>
    <property type="project" value="UniProtKB-SubCell"/>
</dbReference>
<dbReference type="AlphaFoldDB" id="A0A5S9NAG8"/>
<organism evidence="12 13">
    <name type="scientific">Starkeya nomas</name>
    <dbReference type="NCBI Taxonomy" id="2666134"/>
    <lineage>
        <taxon>Bacteria</taxon>
        <taxon>Pseudomonadati</taxon>
        <taxon>Pseudomonadota</taxon>
        <taxon>Alphaproteobacteria</taxon>
        <taxon>Hyphomicrobiales</taxon>
        <taxon>Xanthobacteraceae</taxon>
        <taxon>Starkeya</taxon>
    </lineage>
</organism>
<comment type="similarity">
    <text evidence="2">Belongs to the YtcA family.</text>
</comment>
<keyword evidence="4" id="KW-1003">Cell membrane</keyword>
<evidence type="ECO:0000256" key="8">
    <source>
        <dbReference type="ARBA" id="ARBA00023136"/>
    </source>
</evidence>
<feature type="transmembrane region" description="Helical" evidence="11">
    <location>
        <begin position="47"/>
        <end position="67"/>
    </location>
</feature>
<evidence type="ECO:0000313" key="13">
    <source>
        <dbReference type="Proteomes" id="UP000433050"/>
    </source>
</evidence>
<evidence type="ECO:0000256" key="10">
    <source>
        <dbReference type="ARBA" id="ARBA00023288"/>
    </source>
</evidence>
<keyword evidence="8 11" id="KW-0472">Membrane</keyword>
<evidence type="ECO:0000256" key="1">
    <source>
        <dbReference type="ARBA" id="ARBA00004141"/>
    </source>
</evidence>
<evidence type="ECO:0000256" key="4">
    <source>
        <dbReference type="ARBA" id="ARBA00022475"/>
    </source>
</evidence>
<evidence type="ECO:0000313" key="12">
    <source>
        <dbReference type="EMBL" id="CAA0086295.1"/>
    </source>
</evidence>
<reference evidence="12 13" key="1">
    <citation type="submission" date="2019-12" db="EMBL/GenBank/DDBJ databases">
        <authorList>
            <person name="Reyes-Prieto M."/>
        </authorList>
    </citation>
    <scope>NUCLEOTIDE SEQUENCE [LARGE SCALE GENOMIC DNA]</scope>
    <source>
        <strain evidence="12">HF14-78462</strain>
    </source>
</reference>
<evidence type="ECO:0000256" key="11">
    <source>
        <dbReference type="SAM" id="Phobius"/>
    </source>
</evidence>
<dbReference type="Pfam" id="PF17090">
    <property type="entry name" value="Ytca"/>
    <property type="match status" value="1"/>
</dbReference>
<dbReference type="InterPro" id="IPR031381">
    <property type="entry name" value="YtcA"/>
</dbReference>
<dbReference type="PROSITE" id="PS51257">
    <property type="entry name" value="PROKAR_LIPOPROTEIN"/>
    <property type="match status" value="1"/>
</dbReference>
<feature type="transmembrane region" description="Helical" evidence="11">
    <location>
        <begin position="79"/>
        <end position="98"/>
    </location>
</feature>
<name>A0A5S9NAG8_9HYPH</name>
<proteinExistence type="inferred from homology"/>
<keyword evidence="7 11" id="KW-1133">Transmembrane helix</keyword>
<gene>
    <name evidence="12" type="ORF">STARVERO_00182</name>
</gene>
<evidence type="ECO:0000256" key="2">
    <source>
        <dbReference type="ARBA" id="ARBA00008208"/>
    </source>
</evidence>
<protein>
    <recommendedName>
        <fullName evidence="3">Uncharacterized protein YtcA</fullName>
    </recommendedName>
</protein>
<keyword evidence="9" id="KW-0564">Palmitate</keyword>
<sequence>MRRRRPRGGNPARLRATGWIGLAAFSLGGCAEPASPSLPLFGAYFPSWLICTSIGVVGAVAVRGLFVRLGIDDVLPWRLLVYTCLAAAIGFIVALTAYGR</sequence>
<keyword evidence="6" id="KW-0732">Signal</keyword>
<evidence type="ECO:0000256" key="7">
    <source>
        <dbReference type="ARBA" id="ARBA00022989"/>
    </source>
</evidence>
<dbReference type="EMBL" id="CACSAS010000001">
    <property type="protein sequence ID" value="CAA0086295.1"/>
    <property type="molecule type" value="Genomic_DNA"/>
</dbReference>
<dbReference type="RefSeq" id="WP_159597586.1">
    <property type="nucleotide sequence ID" value="NZ_CACSAS010000001.1"/>
</dbReference>
<evidence type="ECO:0000256" key="5">
    <source>
        <dbReference type="ARBA" id="ARBA00022692"/>
    </source>
</evidence>
<keyword evidence="5 11" id="KW-0812">Transmembrane</keyword>
<comment type="subcellular location">
    <subcellularLocation>
        <location evidence="1">Membrane</location>
        <topology evidence="1">Multi-pass membrane protein</topology>
    </subcellularLocation>
</comment>
<evidence type="ECO:0000256" key="6">
    <source>
        <dbReference type="ARBA" id="ARBA00022729"/>
    </source>
</evidence>
<keyword evidence="10" id="KW-0449">Lipoprotein</keyword>
<keyword evidence="13" id="KW-1185">Reference proteome</keyword>
<evidence type="ECO:0000256" key="3">
    <source>
        <dbReference type="ARBA" id="ARBA00021237"/>
    </source>
</evidence>
<dbReference type="Proteomes" id="UP000433050">
    <property type="component" value="Unassembled WGS sequence"/>
</dbReference>